<evidence type="ECO:0000313" key="2">
    <source>
        <dbReference type="EMBL" id="QNM06131.1"/>
    </source>
</evidence>
<sequence>MLIVYLSNRYIRVVSGEASGGHITVRGLYYTVDHRGCILNGTVTDEEGFLEIIRELWESNGLPKKDVNLVIDSSQFTARVVDVPVQKPAQTIQYLSREFTDVGRISNPVYGCFPMPDEKEHKARIQTVYASVVQKEFISGYLDLFERLGIAIDSVECASGAMVRLLACLPQLKGTTGIVQFVDDMILVNVLLVEGRYEYSSRNRLFSDAGTREFAAEAARAVNGILQFAKAQNIPQKISVVYIAGFSREDASFYHDSIRQINDGLRVEELDGGHIVPDGRSSQPYQCFSNFAVAIGGLIKTGSKTNIISQMRRNPESQELKKRRRRVWVPLAVLGLIMAAAVTAAGVYSLYLSSALREVQDYNSRADVLADCEEYDNLKQEIQTAGSLNKNLTGLRTSILEYPVVDSTVEQVLSYCAAGLVSAEISSYDSATGVVSFHTSAGNVDQIHQFATLLSQQDIFASVDYSGYTQSSDGSWSVKVNCVMAGRQGE</sequence>
<dbReference type="Proteomes" id="UP000515823">
    <property type="component" value="Chromosome"/>
</dbReference>
<dbReference type="EMBL" id="CP060634">
    <property type="protein sequence ID" value="QNM06131.1"/>
    <property type="molecule type" value="Genomic_DNA"/>
</dbReference>
<proteinExistence type="predicted"/>
<feature type="transmembrane region" description="Helical" evidence="1">
    <location>
        <begin position="327"/>
        <end position="351"/>
    </location>
</feature>
<keyword evidence="1" id="KW-0812">Transmembrane</keyword>
<organism evidence="2 3">
    <name type="scientific">Qiania dongpingensis</name>
    <dbReference type="NCBI Taxonomy" id="2763669"/>
    <lineage>
        <taxon>Bacteria</taxon>
        <taxon>Bacillati</taxon>
        <taxon>Bacillota</taxon>
        <taxon>Clostridia</taxon>
        <taxon>Lachnospirales</taxon>
        <taxon>Lachnospiraceae</taxon>
        <taxon>Qiania</taxon>
    </lineage>
</organism>
<gene>
    <name evidence="2" type="ORF">H9Q78_02945</name>
</gene>
<evidence type="ECO:0000256" key="1">
    <source>
        <dbReference type="SAM" id="Phobius"/>
    </source>
</evidence>
<accession>A0A7G9G5P9</accession>
<dbReference type="RefSeq" id="WP_249303516.1">
    <property type="nucleotide sequence ID" value="NZ_CP060634.1"/>
</dbReference>
<protein>
    <submittedName>
        <fullName evidence="2">Uncharacterized protein</fullName>
    </submittedName>
</protein>
<dbReference type="AlphaFoldDB" id="A0A7G9G5P9"/>
<name>A0A7G9G5P9_9FIRM</name>
<keyword evidence="3" id="KW-1185">Reference proteome</keyword>
<reference evidence="2 3" key="1">
    <citation type="submission" date="2020-08" db="EMBL/GenBank/DDBJ databases">
        <authorList>
            <person name="Liu C."/>
            <person name="Sun Q."/>
        </authorList>
    </citation>
    <scope>NUCLEOTIDE SEQUENCE [LARGE SCALE GENOMIC DNA]</scope>
    <source>
        <strain evidence="2 3">NSJ-38</strain>
    </source>
</reference>
<evidence type="ECO:0000313" key="3">
    <source>
        <dbReference type="Proteomes" id="UP000515823"/>
    </source>
</evidence>
<keyword evidence="1" id="KW-0472">Membrane</keyword>
<keyword evidence="1" id="KW-1133">Transmembrane helix</keyword>
<dbReference type="KEGG" id="qdo:H9Q78_02945"/>